<keyword evidence="2" id="KW-1185">Reference proteome</keyword>
<reference evidence="1 2" key="1">
    <citation type="journal article" date="2019" name="Int. J. Syst. Evol. Microbiol.">
        <title>The Global Catalogue of Microorganisms (GCM) 10K type strain sequencing project: providing services to taxonomists for standard genome sequencing and annotation.</title>
        <authorList>
            <consortium name="The Broad Institute Genomics Platform"/>
            <consortium name="The Broad Institute Genome Sequencing Center for Infectious Disease"/>
            <person name="Wu L."/>
            <person name="Ma J."/>
        </authorList>
    </citation>
    <scope>NUCLEOTIDE SEQUENCE [LARGE SCALE GENOMIC DNA]</scope>
    <source>
        <strain evidence="1 2">CGMCC 1.12689</strain>
    </source>
</reference>
<organism evidence="1 2">
    <name type="scientific">Halorubrum laminariae</name>
    <dbReference type="NCBI Taxonomy" id="1433523"/>
    <lineage>
        <taxon>Archaea</taxon>
        <taxon>Methanobacteriati</taxon>
        <taxon>Methanobacteriota</taxon>
        <taxon>Stenosarchaea group</taxon>
        <taxon>Halobacteria</taxon>
        <taxon>Halobacteriales</taxon>
        <taxon>Haloferacaceae</taxon>
        <taxon>Halorubrum</taxon>
    </lineage>
</organism>
<accession>A0ABD6C0I4</accession>
<dbReference type="EMBL" id="JBHUDB010000002">
    <property type="protein sequence ID" value="MFD1570159.1"/>
    <property type="molecule type" value="Genomic_DNA"/>
</dbReference>
<name>A0ABD6C0I4_9EURY</name>
<dbReference type="RefSeq" id="WP_256397032.1">
    <property type="nucleotide sequence ID" value="NZ_JANHDL010000004.1"/>
</dbReference>
<evidence type="ECO:0000313" key="1">
    <source>
        <dbReference type="EMBL" id="MFD1570159.1"/>
    </source>
</evidence>
<proteinExistence type="predicted"/>
<dbReference type="Proteomes" id="UP001597185">
    <property type="component" value="Unassembled WGS sequence"/>
</dbReference>
<sequence length="83" mass="9640">MSDSTPDITDVKAWLDDEYNQYMSTYLYDSYLRLTNGSAAHFVDIRITDDEEIQLFGERYGDQIDKRCEATRKSLLETLSSTI</sequence>
<evidence type="ECO:0000313" key="2">
    <source>
        <dbReference type="Proteomes" id="UP001597185"/>
    </source>
</evidence>
<gene>
    <name evidence="1" type="ORF">ACFR9T_06105</name>
</gene>
<dbReference type="AlphaFoldDB" id="A0ABD6C0I4"/>
<comment type="caution">
    <text evidence="1">The sequence shown here is derived from an EMBL/GenBank/DDBJ whole genome shotgun (WGS) entry which is preliminary data.</text>
</comment>
<protein>
    <submittedName>
        <fullName evidence="1">Uncharacterized protein</fullName>
    </submittedName>
</protein>